<evidence type="ECO:0000313" key="1">
    <source>
        <dbReference type="EMBL" id="KAG5588316.1"/>
    </source>
</evidence>
<proteinExistence type="predicted"/>
<dbReference type="PANTHER" id="PTHR45786">
    <property type="entry name" value="DNA BINDING PROTEIN-LIKE"/>
    <property type="match status" value="1"/>
</dbReference>
<evidence type="ECO:0000313" key="2">
    <source>
        <dbReference type="Proteomes" id="UP000824120"/>
    </source>
</evidence>
<name>A0A9J5XLY3_SOLCO</name>
<gene>
    <name evidence="1" type="ORF">H5410_048750</name>
</gene>
<sequence>MSHQHSVAGGYIKLAPNEVADDFYELFVADSEEAKLFRKNICAYTSIFAFTSFGVKLDKDLASSRKGVYSFKAQDQIYHDLPSLIPNNDRP</sequence>
<dbReference type="OrthoDB" id="1930928at2759"/>
<comment type="caution">
    <text evidence="1">The sequence shown here is derived from an EMBL/GenBank/DDBJ whole genome shotgun (WGS) entry which is preliminary data.</text>
</comment>
<dbReference type="EMBL" id="JACXVP010000009">
    <property type="protein sequence ID" value="KAG5588316.1"/>
    <property type="molecule type" value="Genomic_DNA"/>
</dbReference>
<dbReference type="AlphaFoldDB" id="A0A9J5XLY3"/>
<keyword evidence="2" id="KW-1185">Reference proteome</keyword>
<reference evidence="1 2" key="1">
    <citation type="submission" date="2020-09" db="EMBL/GenBank/DDBJ databases">
        <title>De no assembly of potato wild relative species, Solanum commersonii.</title>
        <authorList>
            <person name="Cho K."/>
        </authorList>
    </citation>
    <scope>NUCLEOTIDE SEQUENCE [LARGE SCALE GENOMIC DNA]</scope>
    <source>
        <strain evidence="1">LZ3.2</strain>
        <tissue evidence="1">Leaf</tissue>
    </source>
</reference>
<dbReference type="Proteomes" id="UP000824120">
    <property type="component" value="Chromosome 9"/>
</dbReference>
<organism evidence="1 2">
    <name type="scientific">Solanum commersonii</name>
    <name type="common">Commerson's wild potato</name>
    <name type="synonym">Commerson's nightshade</name>
    <dbReference type="NCBI Taxonomy" id="4109"/>
    <lineage>
        <taxon>Eukaryota</taxon>
        <taxon>Viridiplantae</taxon>
        <taxon>Streptophyta</taxon>
        <taxon>Embryophyta</taxon>
        <taxon>Tracheophyta</taxon>
        <taxon>Spermatophyta</taxon>
        <taxon>Magnoliopsida</taxon>
        <taxon>eudicotyledons</taxon>
        <taxon>Gunneridae</taxon>
        <taxon>Pentapetalae</taxon>
        <taxon>asterids</taxon>
        <taxon>lamiids</taxon>
        <taxon>Solanales</taxon>
        <taxon>Solanaceae</taxon>
        <taxon>Solanoideae</taxon>
        <taxon>Solaneae</taxon>
        <taxon>Solanum</taxon>
    </lineage>
</organism>
<accession>A0A9J5XLY3</accession>
<dbReference type="PANTHER" id="PTHR45786:SF66">
    <property type="entry name" value="HOOK MOTIF PROTEIN, PUTATIVE-RELATED"/>
    <property type="match status" value="1"/>
</dbReference>
<protein>
    <submittedName>
        <fullName evidence="1">Uncharacterized protein</fullName>
    </submittedName>
</protein>